<feature type="transmembrane region" description="Helical" evidence="1">
    <location>
        <begin position="90"/>
        <end position="111"/>
    </location>
</feature>
<dbReference type="PANTHER" id="PTHR40465:SF1">
    <property type="entry name" value="DUF6534 DOMAIN-CONTAINING PROTEIN"/>
    <property type="match status" value="1"/>
</dbReference>
<keyword evidence="1" id="KW-0472">Membrane</keyword>
<accession>A0A9P6CCI2</accession>
<evidence type="ECO:0000256" key="1">
    <source>
        <dbReference type="SAM" id="Phobius"/>
    </source>
</evidence>
<protein>
    <recommendedName>
        <fullName evidence="2">DUF6534 domain-containing protein</fullName>
    </recommendedName>
</protein>
<comment type="caution">
    <text evidence="3">The sequence shown here is derived from an EMBL/GenBank/DDBJ whole genome shotgun (WGS) entry which is preliminary data.</text>
</comment>
<reference evidence="3" key="1">
    <citation type="submission" date="2020-11" db="EMBL/GenBank/DDBJ databases">
        <authorList>
            <consortium name="DOE Joint Genome Institute"/>
            <person name="Ahrendt S."/>
            <person name="Riley R."/>
            <person name="Andreopoulos W."/>
            <person name="Labutti K."/>
            <person name="Pangilinan J."/>
            <person name="Ruiz-Duenas F.J."/>
            <person name="Barrasa J.M."/>
            <person name="Sanchez-Garcia M."/>
            <person name="Camarero S."/>
            <person name="Miyauchi S."/>
            <person name="Serrano A."/>
            <person name="Linde D."/>
            <person name="Babiker R."/>
            <person name="Drula E."/>
            <person name="Ayuso-Fernandez I."/>
            <person name="Pacheco R."/>
            <person name="Padilla G."/>
            <person name="Ferreira P."/>
            <person name="Barriuso J."/>
            <person name="Kellner H."/>
            <person name="Castanera R."/>
            <person name="Alfaro M."/>
            <person name="Ramirez L."/>
            <person name="Pisabarro A.G."/>
            <person name="Kuo A."/>
            <person name="Tritt A."/>
            <person name="Lipzen A."/>
            <person name="He G."/>
            <person name="Yan M."/>
            <person name="Ng V."/>
            <person name="Cullen D."/>
            <person name="Martin F."/>
            <person name="Rosso M.-N."/>
            <person name="Henrissat B."/>
            <person name="Hibbett D."/>
            <person name="Martinez A.T."/>
            <person name="Grigoriev I.V."/>
        </authorList>
    </citation>
    <scope>NUCLEOTIDE SEQUENCE</scope>
    <source>
        <strain evidence="3">CBS 247.69</strain>
    </source>
</reference>
<dbReference type="EMBL" id="MU150295">
    <property type="protein sequence ID" value="KAF9460672.1"/>
    <property type="molecule type" value="Genomic_DNA"/>
</dbReference>
<feature type="transmembrane region" description="Helical" evidence="1">
    <location>
        <begin position="52"/>
        <end position="70"/>
    </location>
</feature>
<feature type="domain" description="DUF6534" evidence="2">
    <location>
        <begin position="176"/>
        <end position="262"/>
    </location>
</feature>
<dbReference type="InterPro" id="IPR045339">
    <property type="entry name" value="DUF6534"/>
</dbReference>
<evidence type="ECO:0000259" key="2">
    <source>
        <dbReference type="Pfam" id="PF20152"/>
    </source>
</evidence>
<dbReference type="OrthoDB" id="2536347at2759"/>
<feature type="transmembrane region" description="Helical" evidence="1">
    <location>
        <begin position="210"/>
        <end position="232"/>
    </location>
</feature>
<feature type="transmembrane region" description="Helical" evidence="1">
    <location>
        <begin position="238"/>
        <end position="259"/>
    </location>
</feature>
<evidence type="ECO:0000313" key="3">
    <source>
        <dbReference type="EMBL" id="KAF9460672.1"/>
    </source>
</evidence>
<dbReference type="PANTHER" id="PTHR40465">
    <property type="entry name" value="CHROMOSOME 1, WHOLE GENOME SHOTGUN SEQUENCE"/>
    <property type="match status" value="1"/>
</dbReference>
<evidence type="ECO:0000313" key="4">
    <source>
        <dbReference type="Proteomes" id="UP000807353"/>
    </source>
</evidence>
<proteinExistence type="predicted"/>
<organism evidence="3 4">
    <name type="scientific">Collybia nuda</name>
    <dbReference type="NCBI Taxonomy" id="64659"/>
    <lineage>
        <taxon>Eukaryota</taxon>
        <taxon>Fungi</taxon>
        <taxon>Dikarya</taxon>
        <taxon>Basidiomycota</taxon>
        <taxon>Agaricomycotina</taxon>
        <taxon>Agaricomycetes</taxon>
        <taxon>Agaricomycetidae</taxon>
        <taxon>Agaricales</taxon>
        <taxon>Tricholomatineae</taxon>
        <taxon>Clitocybaceae</taxon>
        <taxon>Collybia</taxon>
    </lineage>
</organism>
<keyword evidence="1" id="KW-1133">Transmembrane helix</keyword>
<name>A0A9P6CCI2_9AGAR</name>
<dbReference type="AlphaFoldDB" id="A0A9P6CCI2"/>
<dbReference type="Proteomes" id="UP000807353">
    <property type="component" value="Unassembled WGS sequence"/>
</dbReference>
<sequence length="318" mass="34845">MAPVSATSTQIANIAGPLLVGYLLSWGLYGALSVQVYIYYLTSRTDALFQKLLVYGVFILETLQAILVAHDAFDSFVSGFGNFEILAGVHLTWLTMPVLSGIVAFFVQLFYAHRIITLSKSWVIGGEHLVPFQLAVLQLAGALISGIEGIKAGSILKLTLKIDHIGHGLFDITSGVCDLVIATCMSFYLYRMDKGSLDSTHAIVNRIMRLIIGTGTLTATVAIIDISLYYSGADMHKGWFLTPAVILGRLYSNSMMVVFNSRVDFISGHGRTVSYTGDVVLSNPLGSFRPPETDSIHIDRETWDGHNRFPMPKSDDNR</sequence>
<keyword evidence="4" id="KW-1185">Reference proteome</keyword>
<feature type="transmembrane region" description="Helical" evidence="1">
    <location>
        <begin position="132"/>
        <end position="152"/>
    </location>
</feature>
<keyword evidence="1" id="KW-0812">Transmembrane</keyword>
<gene>
    <name evidence="3" type="ORF">BDZ94DRAFT_1323929</name>
</gene>
<feature type="transmembrane region" description="Helical" evidence="1">
    <location>
        <begin position="20"/>
        <end position="40"/>
    </location>
</feature>
<feature type="transmembrane region" description="Helical" evidence="1">
    <location>
        <begin position="172"/>
        <end position="190"/>
    </location>
</feature>
<dbReference type="Pfam" id="PF20152">
    <property type="entry name" value="DUF6534"/>
    <property type="match status" value="1"/>
</dbReference>